<gene>
    <name evidence="1" type="ORF">BON30_35575</name>
</gene>
<evidence type="ECO:0000313" key="1">
    <source>
        <dbReference type="EMBL" id="OJH35935.1"/>
    </source>
</evidence>
<protein>
    <recommendedName>
        <fullName evidence="3">HEXXH motif domain-containing protein</fullName>
    </recommendedName>
</protein>
<name>A0A1L9B103_9BACT</name>
<evidence type="ECO:0008006" key="3">
    <source>
        <dbReference type="Google" id="ProtNLM"/>
    </source>
</evidence>
<dbReference type="RefSeq" id="WP_071902965.1">
    <property type="nucleotide sequence ID" value="NZ_MPIN01000012.1"/>
</dbReference>
<keyword evidence="2" id="KW-1185">Reference proteome</keyword>
<reference evidence="1 2" key="2">
    <citation type="submission" date="2016-12" db="EMBL/GenBank/DDBJ databases">
        <title>Draft Genome Sequence of Cystobacter ferrugineus Strain Cbfe23.</title>
        <authorList>
            <person name="Akbar S."/>
            <person name="Dowd S.E."/>
            <person name="Stevens D.C."/>
        </authorList>
    </citation>
    <scope>NUCLEOTIDE SEQUENCE [LARGE SCALE GENOMIC DNA]</scope>
    <source>
        <strain evidence="1 2">Cbfe23</strain>
    </source>
</reference>
<sequence length="336" mass="36728">MHIQPELDEAWSDQAAVTHLLIDTLREELGFLGAGTPALLATLDVTNIATYPGLWALAYRYQQPPRGEDARARCLEDVRHLLDEARLSAERAEGSVAELWPVDLAPPARHLVESLERAVRQAPRRPGYEAALAEMTLTPWREEQRQVFLSTCRLLAALWPEALAELRIGVRQVVLMEGGGLEGFTDFAVHGAIFVNAHRLAPGRIPAPIRLAEALLHEGCHTRCNAAAVVRPFLKPSGKDAPYVMTPLRPDPRPLTGLFQQLVVLARCLTFYERLVGWRLGGASTAARCERLRARAHQALATLEAHAGALTEHGLAVVAEAGRLMAPGMSSQDASV</sequence>
<dbReference type="AlphaFoldDB" id="A0A1L9B103"/>
<dbReference type="EMBL" id="MPIN01000012">
    <property type="protein sequence ID" value="OJH35935.1"/>
    <property type="molecule type" value="Genomic_DNA"/>
</dbReference>
<dbReference type="InterPro" id="IPR026337">
    <property type="entry name" value="AKG_HExxH"/>
</dbReference>
<comment type="caution">
    <text evidence="1">The sequence shown here is derived from an EMBL/GenBank/DDBJ whole genome shotgun (WGS) entry which is preliminary data.</text>
</comment>
<evidence type="ECO:0000313" key="2">
    <source>
        <dbReference type="Proteomes" id="UP000182229"/>
    </source>
</evidence>
<dbReference type="Proteomes" id="UP000182229">
    <property type="component" value="Unassembled WGS sequence"/>
</dbReference>
<proteinExistence type="predicted"/>
<dbReference type="STRING" id="83449.BON30_35575"/>
<dbReference type="NCBIfam" id="TIGR04267">
    <property type="entry name" value="mod_HExxH"/>
    <property type="match status" value="1"/>
</dbReference>
<organism evidence="1 2">
    <name type="scientific">Cystobacter ferrugineus</name>
    <dbReference type="NCBI Taxonomy" id="83449"/>
    <lineage>
        <taxon>Bacteria</taxon>
        <taxon>Pseudomonadati</taxon>
        <taxon>Myxococcota</taxon>
        <taxon>Myxococcia</taxon>
        <taxon>Myxococcales</taxon>
        <taxon>Cystobacterineae</taxon>
        <taxon>Archangiaceae</taxon>
        <taxon>Cystobacter</taxon>
    </lineage>
</organism>
<accession>A0A1L9B103</accession>
<reference evidence="2" key="1">
    <citation type="submission" date="2016-11" db="EMBL/GenBank/DDBJ databases">
        <authorList>
            <person name="Shukria A."/>
            <person name="Stevens D.C."/>
        </authorList>
    </citation>
    <scope>NUCLEOTIDE SEQUENCE [LARGE SCALE GENOMIC DNA]</scope>
    <source>
        <strain evidence="2">Cbfe23</strain>
    </source>
</reference>